<proteinExistence type="predicted"/>
<reference evidence="2 3" key="1">
    <citation type="submission" date="2019-07" db="EMBL/GenBank/DDBJ databases">
        <authorList>
            <person name="Kim J."/>
        </authorList>
    </citation>
    <scope>NUCLEOTIDE SEQUENCE [LARGE SCALE GENOMIC DNA]</scope>
    <source>
        <strain evidence="2 3">JC52</strain>
    </source>
</reference>
<sequence length="493" mass="56116">MKKIATGCLLLLILLLAVPVPTKAESATVKVTIPDYPVSVNGQLIDSRHSQYPLLVYKDITYVPLSWNMLQELELEADWSAEEGLKVYRNCCVYEYWKTPALEKQPYPQPHTTTNLPQHAYMASKASYPIQLWGEQINNEQEPYPFLEFRDVTYMPLTWRFAHTRLMMDLEMSEDAGLSIWSGQDKVMGQIIDDDENSLYVSAYRSTDNAHTLLKIAKTLAEPPVWLDADQAKAVRDRVDQARTPQGQKVTIEQKDDWFMYQGQKLAPLRDEDKQNLGGNPLKAEGTLYEIDGRRQLLAVYSYYPIAVIGPAPGSRYQLFSIMDGKITFIDDYPYLPQRIWSNPDGSVWIARERMYSRKFYFPGSGLLALMNTSGKVMSANQAWGELDVTPLDLVSAGASPNRQDGSVLVRLYGQSKADGEYNADRDGIFRTNASLKLERLSNAPDELDDLPMYVDRQGDVYSVNHYSNTIKKWTQSQPLTKTWTDVELLQGR</sequence>
<organism evidence="2 3">
    <name type="scientific">Paenibacillus cremeus</name>
    <dbReference type="NCBI Taxonomy" id="2163881"/>
    <lineage>
        <taxon>Bacteria</taxon>
        <taxon>Bacillati</taxon>
        <taxon>Bacillota</taxon>
        <taxon>Bacilli</taxon>
        <taxon>Bacillales</taxon>
        <taxon>Paenibacillaceae</taxon>
        <taxon>Paenibacillus</taxon>
    </lineage>
</organism>
<feature type="signal peptide" evidence="1">
    <location>
        <begin position="1"/>
        <end position="24"/>
    </location>
</feature>
<dbReference type="Proteomes" id="UP000317036">
    <property type="component" value="Unassembled WGS sequence"/>
</dbReference>
<accession>A0A559K012</accession>
<dbReference type="AlphaFoldDB" id="A0A559K012"/>
<comment type="caution">
    <text evidence="2">The sequence shown here is derived from an EMBL/GenBank/DDBJ whole genome shotgun (WGS) entry which is preliminary data.</text>
</comment>
<evidence type="ECO:0000256" key="1">
    <source>
        <dbReference type="SAM" id="SignalP"/>
    </source>
</evidence>
<evidence type="ECO:0000313" key="3">
    <source>
        <dbReference type="Proteomes" id="UP000317036"/>
    </source>
</evidence>
<protein>
    <recommendedName>
        <fullName evidence="4">Copper amine oxidase-like N-terminal domain-containing protein</fullName>
    </recommendedName>
</protein>
<evidence type="ECO:0000313" key="2">
    <source>
        <dbReference type="EMBL" id="TVY05436.1"/>
    </source>
</evidence>
<dbReference type="EMBL" id="VNJI01000059">
    <property type="protein sequence ID" value="TVY05436.1"/>
    <property type="molecule type" value="Genomic_DNA"/>
</dbReference>
<dbReference type="OrthoDB" id="2572860at2"/>
<dbReference type="RefSeq" id="WP_144854088.1">
    <property type="nucleotide sequence ID" value="NZ_VNJI01000059.1"/>
</dbReference>
<feature type="chain" id="PRO_5039214799" description="Copper amine oxidase-like N-terminal domain-containing protein" evidence="1">
    <location>
        <begin position="25"/>
        <end position="493"/>
    </location>
</feature>
<keyword evidence="1" id="KW-0732">Signal</keyword>
<gene>
    <name evidence="2" type="ORF">FPZ49_30415</name>
</gene>
<evidence type="ECO:0008006" key="4">
    <source>
        <dbReference type="Google" id="ProtNLM"/>
    </source>
</evidence>
<name>A0A559K012_9BACL</name>
<keyword evidence="3" id="KW-1185">Reference proteome</keyword>